<dbReference type="EMBL" id="BBML01000003">
    <property type="protein sequence ID" value="GAK96774.1"/>
    <property type="molecule type" value="Genomic_DNA"/>
</dbReference>
<dbReference type="Pfam" id="PF04525">
    <property type="entry name" value="LOR"/>
    <property type="match status" value="1"/>
</dbReference>
<proteinExistence type="predicted"/>
<dbReference type="eggNOG" id="COG4894">
    <property type="taxonomic scope" value="Bacteria"/>
</dbReference>
<protein>
    <submittedName>
        <fullName evidence="1">Uncharacterized protein</fullName>
    </submittedName>
</protein>
<sequence length="199" mass="23017">MQNIQFPINFKFKISTISNDFVATDATGKTVAYVRQKMFKLKESVNVYTDESRTQILYNIKADKWLDWSTAYSMIDPNGKVIGKVARKGWRSMWKAEYHIVDQNNQPQYIIKERSAMTRFLDGLLGEVPVLGFFTGYLFNPAYDVTVVSNGSPVVELVKEPSFFGRKFSLNKISEIDQDDKIRVMLSLMMMILLERRRG</sequence>
<organism evidence="1 2">
    <name type="scientific">Nonlabens tegetincola</name>
    <dbReference type="NCBI Taxonomy" id="323273"/>
    <lineage>
        <taxon>Bacteria</taxon>
        <taxon>Pseudomonadati</taxon>
        <taxon>Bacteroidota</taxon>
        <taxon>Flavobacteriia</taxon>
        <taxon>Flavobacteriales</taxon>
        <taxon>Flavobacteriaceae</taxon>
        <taxon>Nonlabens</taxon>
    </lineage>
</organism>
<comment type="caution">
    <text evidence="1">The sequence shown here is derived from an EMBL/GenBank/DDBJ whole genome shotgun (WGS) entry which is preliminary data.</text>
</comment>
<dbReference type="RefSeq" id="WP_042278263.1">
    <property type="nucleotide sequence ID" value="NZ_BBML01000003.1"/>
</dbReference>
<gene>
    <name evidence="1" type="ORF">JCM19294_1083</name>
</gene>
<dbReference type="Proteomes" id="UP000029221">
    <property type="component" value="Unassembled WGS sequence"/>
</dbReference>
<name>A0A090Q108_9FLAO</name>
<dbReference type="InterPro" id="IPR007612">
    <property type="entry name" value="LOR"/>
</dbReference>
<keyword evidence="2" id="KW-1185">Reference proteome</keyword>
<evidence type="ECO:0000313" key="2">
    <source>
        <dbReference type="Proteomes" id="UP000029221"/>
    </source>
</evidence>
<dbReference type="STRING" id="319236.BST91_03120"/>
<accession>A0A090Q108</accession>
<reference evidence="1" key="1">
    <citation type="journal article" date="2014" name="Genome Announc.">
        <title>Draft Genome Sequences of Marine Flavobacterium Nonlabens Strains NR17, NR24, NR27, NR32, NR33, and Ara13.</title>
        <authorList>
            <person name="Nakanishi M."/>
            <person name="Meirelles P."/>
            <person name="Suzuki R."/>
            <person name="Takatani N."/>
            <person name="Mino S."/>
            <person name="Suda W."/>
            <person name="Oshima K."/>
            <person name="Hattori M."/>
            <person name="Ohkuma M."/>
            <person name="Hosokawa M."/>
            <person name="Miyashita K."/>
            <person name="Thompson F.L."/>
            <person name="Niwa A."/>
            <person name="Sawabe T."/>
            <person name="Sawabe T."/>
        </authorList>
    </citation>
    <scope>NUCLEOTIDE SEQUENCE [LARGE SCALE GENOMIC DNA]</scope>
    <source>
        <strain evidence="1">JCM 19294</strain>
    </source>
</reference>
<evidence type="ECO:0000313" key="1">
    <source>
        <dbReference type="EMBL" id="GAK96774.1"/>
    </source>
</evidence>
<dbReference type="AlphaFoldDB" id="A0A090Q108"/>